<name>A0A4Y8L577_9BACT</name>
<accession>A0A4Y8L577</accession>
<proteinExistence type="predicted"/>
<evidence type="ECO:0000313" key="1">
    <source>
        <dbReference type="EMBL" id="TFD95636.1"/>
    </source>
</evidence>
<keyword evidence="2" id="KW-1185">Reference proteome</keyword>
<evidence type="ECO:0000313" key="2">
    <source>
        <dbReference type="Proteomes" id="UP000297861"/>
    </source>
</evidence>
<reference evidence="1 2" key="1">
    <citation type="submission" date="2019-03" db="EMBL/GenBank/DDBJ databases">
        <title>San Antonio Military Medical Center submission to MRSN (WRAIR), pending publication.</title>
        <authorList>
            <person name="Blyth D.M."/>
            <person name="Mccarthy S.L."/>
            <person name="Schall S.E."/>
            <person name="Stam J.A."/>
            <person name="Ong A.C."/>
            <person name="Mcgann P.T."/>
        </authorList>
    </citation>
    <scope>NUCLEOTIDE SEQUENCE [LARGE SCALE GENOMIC DNA]</scope>
    <source>
        <strain evidence="1 2">MRSN571793</strain>
    </source>
</reference>
<sequence>MVLSNLGQQDKNSKQGALKYRLYLAKMKSANIDNFPKPVGAVILTNPLLVGEVFKYIDAKAQSLKPNAEPGESPYNGKLVINFIIEGISEETLQWAYDNQGEDFIAIWERCSDNKRFIGGDPCSGGLKFSYTSIGDQDGGVSGIAGTLTGAECPNPYFFYNGVLPLTDPVQVAADAATFALTANPFYQLSANTVATTLTGITGVTDADVGRLIEINGAGNTNATKIEDSVSFTLNSGLDFVAVTGSKITLQIKKTGSGYNFFEVGRS</sequence>
<dbReference type="RefSeq" id="WP_134436655.1">
    <property type="nucleotide sequence ID" value="NZ_JAWZLG010000074.1"/>
</dbReference>
<gene>
    <name evidence="1" type="ORF">E2605_12435</name>
</gene>
<dbReference type="OrthoDB" id="1272765at2"/>
<protein>
    <submittedName>
        <fullName evidence="1">Uncharacterized protein</fullName>
    </submittedName>
</protein>
<dbReference type="Proteomes" id="UP000297861">
    <property type="component" value="Unassembled WGS sequence"/>
</dbReference>
<dbReference type="AlphaFoldDB" id="A0A4Y8L577"/>
<organism evidence="1 2">
    <name type="scientific">Dysgonomonas capnocytophagoides</name>
    <dbReference type="NCBI Taxonomy" id="45254"/>
    <lineage>
        <taxon>Bacteria</taxon>
        <taxon>Pseudomonadati</taxon>
        <taxon>Bacteroidota</taxon>
        <taxon>Bacteroidia</taxon>
        <taxon>Bacteroidales</taxon>
        <taxon>Dysgonomonadaceae</taxon>
        <taxon>Dysgonomonas</taxon>
    </lineage>
</organism>
<dbReference type="EMBL" id="SOML01000007">
    <property type="protein sequence ID" value="TFD95636.1"/>
    <property type="molecule type" value="Genomic_DNA"/>
</dbReference>
<comment type="caution">
    <text evidence="1">The sequence shown here is derived from an EMBL/GenBank/DDBJ whole genome shotgun (WGS) entry which is preliminary data.</text>
</comment>